<name>L0ET93_LIBCB</name>
<dbReference type="GO" id="GO:0003677">
    <property type="term" value="F:DNA binding"/>
    <property type="evidence" value="ECO:0007669"/>
    <property type="project" value="UniProtKB-KW"/>
</dbReference>
<evidence type="ECO:0000313" key="5">
    <source>
        <dbReference type="EMBL" id="AGA64172.1"/>
    </source>
</evidence>
<dbReference type="PANTHER" id="PTHR44688">
    <property type="entry name" value="DNA-BINDING TRANSCRIPTIONAL ACTIVATOR DEVR_DOSR"/>
    <property type="match status" value="1"/>
</dbReference>
<dbReference type="KEGG" id="lcc:B488_01790"/>
<protein>
    <submittedName>
        <fullName evidence="5">Putative GerE/LuxR family transcriptional regulator</fullName>
    </submittedName>
</protein>
<dbReference type="PATRIC" id="fig|1215343.11.peg.188"/>
<evidence type="ECO:0000256" key="1">
    <source>
        <dbReference type="ARBA" id="ARBA00023015"/>
    </source>
</evidence>
<dbReference type="PANTHER" id="PTHR44688:SF16">
    <property type="entry name" value="DNA-BINDING TRANSCRIPTIONAL ACTIVATOR DEVR_DOSR"/>
    <property type="match status" value="1"/>
</dbReference>
<dbReference type="Pfam" id="PF00196">
    <property type="entry name" value="GerE"/>
    <property type="match status" value="1"/>
</dbReference>
<evidence type="ECO:0000259" key="4">
    <source>
        <dbReference type="PROSITE" id="PS50043"/>
    </source>
</evidence>
<dbReference type="NCBIfam" id="NF047402">
    <property type="entry name" value="TransRegVisN"/>
    <property type="match status" value="1"/>
</dbReference>
<dbReference type="InterPro" id="IPR000792">
    <property type="entry name" value="Tscrpt_reg_LuxR_C"/>
</dbReference>
<dbReference type="STRING" id="1215343.B488_01790"/>
<evidence type="ECO:0000313" key="6">
    <source>
        <dbReference type="Proteomes" id="UP000010799"/>
    </source>
</evidence>
<dbReference type="EMBL" id="CP003789">
    <property type="protein sequence ID" value="AGA64172.1"/>
    <property type="molecule type" value="Genomic_DNA"/>
</dbReference>
<reference evidence="5 6" key="1">
    <citation type="journal article" date="2012" name="Stand. Genomic Sci.">
        <title>Complete genome sequence of Liberibacter crescens BT-1.</title>
        <authorList>
            <person name="Leonard M.T."/>
            <person name="Fagen J.R."/>
            <person name="Davis-Richardson A.G."/>
            <person name="Davis M.J."/>
            <person name="Triplett E.W."/>
        </authorList>
    </citation>
    <scope>NUCLEOTIDE SEQUENCE [LARGE SCALE GENOMIC DNA]</scope>
    <source>
        <strain evidence="5 6">BT-1</strain>
    </source>
</reference>
<dbReference type="GO" id="GO:0006355">
    <property type="term" value="P:regulation of DNA-templated transcription"/>
    <property type="evidence" value="ECO:0007669"/>
    <property type="project" value="InterPro"/>
</dbReference>
<dbReference type="PROSITE" id="PS00622">
    <property type="entry name" value="HTH_LUXR_1"/>
    <property type="match status" value="1"/>
</dbReference>
<dbReference type="RefSeq" id="WP_015272599.1">
    <property type="nucleotide sequence ID" value="NC_019907.1"/>
</dbReference>
<dbReference type="eggNOG" id="COG2771">
    <property type="taxonomic scope" value="Bacteria"/>
</dbReference>
<dbReference type="AlphaFoldDB" id="L0ET93"/>
<dbReference type="Proteomes" id="UP000010799">
    <property type="component" value="Chromosome"/>
</dbReference>
<dbReference type="InterPro" id="IPR036388">
    <property type="entry name" value="WH-like_DNA-bd_sf"/>
</dbReference>
<keyword evidence="2" id="KW-0238">DNA-binding</keyword>
<evidence type="ECO:0000256" key="3">
    <source>
        <dbReference type="ARBA" id="ARBA00023163"/>
    </source>
</evidence>
<accession>L0ET93</accession>
<dbReference type="Gene3D" id="1.10.10.10">
    <property type="entry name" value="Winged helix-like DNA-binding domain superfamily/Winged helix DNA-binding domain"/>
    <property type="match status" value="1"/>
</dbReference>
<dbReference type="SMART" id="SM00421">
    <property type="entry name" value="HTH_LUXR"/>
    <property type="match status" value="1"/>
</dbReference>
<keyword evidence="1" id="KW-0805">Transcription regulation</keyword>
<feature type="domain" description="HTH luxR-type" evidence="4">
    <location>
        <begin position="180"/>
        <end position="245"/>
    </location>
</feature>
<keyword evidence="3" id="KW-0804">Transcription</keyword>
<organism evidence="5 6">
    <name type="scientific">Liberibacter crescens (strain BT-1)</name>
    <dbReference type="NCBI Taxonomy" id="1215343"/>
    <lineage>
        <taxon>Bacteria</taxon>
        <taxon>Pseudomonadati</taxon>
        <taxon>Pseudomonadota</taxon>
        <taxon>Alphaproteobacteria</taxon>
        <taxon>Hyphomicrobiales</taxon>
        <taxon>Rhizobiaceae</taxon>
        <taxon>Liberibacter</taxon>
    </lineage>
</organism>
<dbReference type="HOGENOM" id="CLU_1131726_0_0_5"/>
<sequence length="247" mass="27932">MGFAGRHVNIDLNINAVHQSTVPATLPTRRDLVARMISLDHTDCWQTWMYALTEYVGASYFLLVKWQPFQEQKLDSVVSSDCPFDLVKCMAFGGMGQGDIGSLQRSGALFRPFFYTLPENANPPSCIDRRYCALTFDVERVRIGLILLFPKGHIILQERLWEVGLLAAYQANIFKNCDIRLDKDFELTGREIDCLIWIAEGKTSEEIALILGISRNTVNNYIASVMRKTATKTRSNAIAYAVRNNIV</sequence>
<keyword evidence="6" id="KW-1185">Reference proteome</keyword>
<dbReference type="CDD" id="cd06170">
    <property type="entry name" value="LuxR_C_like"/>
    <property type="match status" value="1"/>
</dbReference>
<dbReference type="SUPFAM" id="SSF46894">
    <property type="entry name" value="C-terminal effector domain of the bipartite response regulators"/>
    <property type="match status" value="1"/>
</dbReference>
<gene>
    <name evidence="5" type="ordered locus">B488_01790</name>
</gene>
<proteinExistence type="predicted"/>
<dbReference type="InterPro" id="IPR016032">
    <property type="entry name" value="Sig_transdc_resp-reg_C-effctor"/>
</dbReference>
<dbReference type="PRINTS" id="PR00038">
    <property type="entry name" value="HTHLUXR"/>
</dbReference>
<dbReference type="PROSITE" id="PS50043">
    <property type="entry name" value="HTH_LUXR_2"/>
    <property type="match status" value="1"/>
</dbReference>
<evidence type="ECO:0000256" key="2">
    <source>
        <dbReference type="ARBA" id="ARBA00023125"/>
    </source>
</evidence>